<dbReference type="KEGG" id="paa:Paes_1120"/>
<proteinExistence type="predicted"/>
<dbReference type="EMBL" id="CP001108">
    <property type="protein sequence ID" value="ACF46153.1"/>
    <property type="molecule type" value="Genomic_DNA"/>
</dbReference>
<dbReference type="RefSeq" id="WP_012505688.1">
    <property type="nucleotide sequence ID" value="NC_011059.1"/>
</dbReference>
<dbReference type="AlphaFoldDB" id="B4S7W6"/>
<keyword evidence="2" id="KW-1185">Reference proteome</keyword>
<name>B4S7W6_PROA2</name>
<accession>B4S7W6</accession>
<organism evidence="1 2">
    <name type="scientific">Prosthecochloris aestuarii (strain DSM 271 / SK 413)</name>
    <dbReference type="NCBI Taxonomy" id="290512"/>
    <lineage>
        <taxon>Bacteria</taxon>
        <taxon>Pseudomonadati</taxon>
        <taxon>Chlorobiota</taxon>
        <taxon>Chlorobiia</taxon>
        <taxon>Chlorobiales</taxon>
        <taxon>Chlorobiaceae</taxon>
        <taxon>Prosthecochloris</taxon>
    </lineage>
</organism>
<dbReference type="Proteomes" id="UP000002725">
    <property type="component" value="Chromosome"/>
</dbReference>
<dbReference type="eggNOG" id="COG1595">
    <property type="taxonomic scope" value="Bacteria"/>
</dbReference>
<evidence type="ECO:0000313" key="1">
    <source>
        <dbReference type="EMBL" id="ACF46153.1"/>
    </source>
</evidence>
<dbReference type="HOGENOM" id="CLU_1794654_0_0_10"/>
<gene>
    <name evidence="1" type="ordered locus">Paes_1120</name>
</gene>
<protein>
    <submittedName>
        <fullName evidence="1">RNA polymerase, sigma-24 subunit, ECF subfamily</fullName>
    </submittedName>
</protein>
<dbReference type="STRING" id="290512.Paes_1120"/>
<evidence type="ECO:0000313" key="2">
    <source>
        <dbReference type="Proteomes" id="UP000002725"/>
    </source>
</evidence>
<sequence>MPIDQRKATDIFDDVYTLAYWMTKSLEETHELFRKTYQKAGSDAAEIDVFKAFREAYFEMYEINESSRVEAASPIDQALFILRRQDADRKFSVLLSDTCGIRYRTIAKITGNPLSMIRLWLSNGRKWLLNSMIMLFSMINLDQNTKESLLLLPI</sequence>
<reference evidence="1" key="1">
    <citation type="submission" date="2008-06" db="EMBL/GenBank/DDBJ databases">
        <title>Complete sequence of chromosome of Prosthecochloris aestuarii DSM 271.</title>
        <authorList>
            <consortium name="US DOE Joint Genome Institute"/>
            <person name="Lucas S."/>
            <person name="Copeland A."/>
            <person name="Lapidus A."/>
            <person name="Glavina del Rio T."/>
            <person name="Dalin E."/>
            <person name="Tice H."/>
            <person name="Bruce D."/>
            <person name="Goodwin L."/>
            <person name="Pitluck S."/>
            <person name="Schmutz J."/>
            <person name="Larimer F."/>
            <person name="Land M."/>
            <person name="Hauser L."/>
            <person name="Kyrpides N."/>
            <person name="Anderson I."/>
            <person name="Liu Z."/>
            <person name="Li T."/>
            <person name="Zhao F."/>
            <person name="Overmann J."/>
            <person name="Bryant D.A."/>
            <person name="Richardson P."/>
        </authorList>
    </citation>
    <scope>NUCLEOTIDE SEQUENCE [LARGE SCALE GENOMIC DNA]</scope>
    <source>
        <strain evidence="1">DSM 271</strain>
    </source>
</reference>